<name>A0A0E2E8L1_TREDN</name>
<evidence type="ECO:0000259" key="1">
    <source>
        <dbReference type="Pfam" id="PF14280"/>
    </source>
</evidence>
<accession>A0A0E2E8L1</accession>
<dbReference type="AlphaFoldDB" id="A0A0E2E8L1"/>
<comment type="caution">
    <text evidence="2">The sequence shown here is derived from an EMBL/GenBank/DDBJ whole genome shotgun (WGS) entry which is preliminary data.</text>
</comment>
<gene>
    <name evidence="2" type="ORF">HMPREF9726_00543</name>
</gene>
<evidence type="ECO:0000313" key="2">
    <source>
        <dbReference type="EMBL" id="EMB35402.1"/>
    </source>
</evidence>
<dbReference type="InterPro" id="IPR025375">
    <property type="entry name" value="DUF4365"/>
</dbReference>
<reference evidence="2" key="1">
    <citation type="submission" date="2012-01" db="EMBL/GenBank/DDBJ databases">
        <title>The Genome Sequence of Treponema denticola H-22.</title>
        <authorList>
            <consortium name="The Broad Institute Genome Sequencing Platform"/>
            <person name="Earl A."/>
            <person name="Ward D."/>
            <person name="Feldgarden M."/>
            <person name="Gevers D."/>
            <person name="Blanton J.M."/>
            <person name="Fenno C.J."/>
            <person name="Baranova O.V."/>
            <person name="Mathney J."/>
            <person name="Dewhirst F.E."/>
            <person name="Izard J."/>
            <person name="Young S.K."/>
            <person name="Zeng Q."/>
            <person name="Gargeya S."/>
            <person name="Fitzgerald M."/>
            <person name="Haas B."/>
            <person name="Abouelleil A."/>
            <person name="Alvarado L."/>
            <person name="Arachchi H.M."/>
            <person name="Berlin A."/>
            <person name="Chapman S.B."/>
            <person name="Gearin G."/>
            <person name="Goldberg J."/>
            <person name="Griggs A."/>
            <person name="Gujja S."/>
            <person name="Hansen M."/>
            <person name="Heiman D."/>
            <person name="Howarth C."/>
            <person name="Larimer J."/>
            <person name="Lui A."/>
            <person name="MacDonald P.J.P."/>
            <person name="McCowen C."/>
            <person name="Montmayeur A."/>
            <person name="Murphy C."/>
            <person name="Neiman D."/>
            <person name="Pearson M."/>
            <person name="Priest M."/>
            <person name="Roberts A."/>
            <person name="Saif S."/>
            <person name="Shea T."/>
            <person name="Sisk P."/>
            <person name="Stolte C."/>
            <person name="Sykes S."/>
            <person name="Wortman J."/>
            <person name="Nusbaum C."/>
            <person name="Birren B."/>
        </authorList>
    </citation>
    <scope>NUCLEOTIDE SEQUENCE [LARGE SCALE GENOMIC DNA]</scope>
    <source>
        <strain evidence="2">H-22</strain>
    </source>
</reference>
<sequence>MYITQKKEQFSIAYISALAATLGFNPGTFNVDDDSVDISFKSKGYNGKVRRNPQIDIQLKCTKEKINKHGSLSFPLPVKNYNDLRDEYQNNPTYLVVLIVPENENDWIETRDTDMLLRNKAYWFSLRGMPETDNETTVTIHIPVSNELNVYSFKMLMDYASEGKTYEVERS</sequence>
<dbReference type="Proteomes" id="UP000011705">
    <property type="component" value="Chromosome"/>
</dbReference>
<dbReference type="RefSeq" id="WP_002683236.1">
    <property type="nucleotide sequence ID" value="NZ_CM001795.1"/>
</dbReference>
<proteinExistence type="predicted"/>
<protein>
    <recommendedName>
        <fullName evidence="1">DUF4365 domain-containing protein</fullName>
    </recommendedName>
</protein>
<dbReference type="PATRIC" id="fig|999432.5.peg.562"/>
<organism evidence="2">
    <name type="scientific">Treponema denticola H-22</name>
    <dbReference type="NCBI Taxonomy" id="999432"/>
    <lineage>
        <taxon>Bacteria</taxon>
        <taxon>Pseudomonadati</taxon>
        <taxon>Spirochaetota</taxon>
        <taxon>Spirochaetia</taxon>
        <taxon>Spirochaetales</taxon>
        <taxon>Treponemataceae</taxon>
        <taxon>Treponema</taxon>
    </lineage>
</organism>
<dbReference type="HOGENOM" id="CLU_114899_0_0_12"/>
<dbReference type="Pfam" id="PF14280">
    <property type="entry name" value="DUF4365"/>
    <property type="match status" value="1"/>
</dbReference>
<dbReference type="EMBL" id="AGDV01000004">
    <property type="protein sequence ID" value="EMB35402.1"/>
    <property type="molecule type" value="Genomic_DNA"/>
</dbReference>
<feature type="domain" description="DUF4365" evidence="1">
    <location>
        <begin position="8"/>
        <end position="160"/>
    </location>
</feature>